<gene>
    <name evidence="9" type="ORF">SAMN04488569_101257</name>
</gene>
<dbReference type="GO" id="GO:0005886">
    <property type="term" value="C:plasma membrane"/>
    <property type="evidence" value="ECO:0007669"/>
    <property type="project" value="UniProtKB-SubCell"/>
</dbReference>
<keyword evidence="10" id="KW-1185">Reference proteome</keyword>
<dbReference type="InterPro" id="IPR011606">
    <property type="entry name" value="Brnchd-chn_aa_trnsp_permease"/>
</dbReference>
<feature type="transmembrane region" description="Helical" evidence="8">
    <location>
        <begin position="134"/>
        <end position="154"/>
    </location>
</feature>
<dbReference type="GO" id="GO:1903785">
    <property type="term" value="P:L-valine transmembrane transport"/>
    <property type="evidence" value="ECO:0007669"/>
    <property type="project" value="TreeGrafter"/>
</dbReference>
<evidence type="ECO:0000256" key="4">
    <source>
        <dbReference type="ARBA" id="ARBA00022475"/>
    </source>
</evidence>
<dbReference type="PROSITE" id="PS51257">
    <property type="entry name" value="PROKAR_LIPOPROTEIN"/>
    <property type="match status" value="1"/>
</dbReference>
<evidence type="ECO:0000256" key="7">
    <source>
        <dbReference type="ARBA" id="ARBA00023136"/>
    </source>
</evidence>
<evidence type="ECO:0000256" key="1">
    <source>
        <dbReference type="ARBA" id="ARBA00004651"/>
    </source>
</evidence>
<protein>
    <submittedName>
        <fullName evidence="9">4-azaleucine resistance probable transporter AzlC</fullName>
    </submittedName>
</protein>
<sequence>MKIETIKSGVKISSPVIISYIALGIACGVVLYDAGMSVLGIGIMSLLVYAGAAQFLAASMIVLGASIPSVIIMVFFLNLRHVLMSASLSSFVKERSFGFISLFSHVLTDESYGLNYTKFREGNWSTDEAMAMSLSTYGTWVMSTVIGGAIGSQFQVNTVIMNYALIAMFACMLVLQFVSREHLIAGIVSAGTTVLLMVLFKHNISLVIATVFASFVGYYLEVRKNRHTKPEFEGSNEIE</sequence>
<evidence type="ECO:0000313" key="10">
    <source>
        <dbReference type="Proteomes" id="UP000199589"/>
    </source>
</evidence>
<feature type="transmembrane region" description="Helical" evidence="8">
    <location>
        <begin position="206"/>
        <end position="222"/>
    </location>
</feature>
<feature type="transmembrane region" description="Helical" evidence="8">
    <location>
        <begin position="52"/>
        <end position="77"/>
    </location>
</feature>
<dbReference type="OrthoDB" id="3177005at2"/>
<comment type="similarity">
    <text evidence="2">Belongs to the AzlC family.</text>
</comment>
<proteinExistence type="inferred from homology"/>
<evidence type="ECO:0000313" key="9">
    <source>
        <dbReference type="EMBL" id="SFK15345.1"/>
    </source>
</evidence>
<dbReference type="STRING" id="258723.GCA_900169305_02081"/>
<keyword evidence="7 8" id="KW-0472">Membrane</keyword>
<dbReference type="RefSeq" id="WP_091896734.1">
    <property type="nucleotide sequence ID" value="NZ_FOSJ01000012.1"/>
</dbReference>
<comment type="subcellular location">
    <subcellularLocation>
        <location evidence="1">Cell membrane</location>
        <topology evidence="1">Multi-pass membrane protein</topology>
    </subcellularLocation>
</comment>
<evidence type="ECO:0000256" key="2">
    <source>
        <dbReference type="ARBA" id="ARBA00010735"/>
    </source>
</evidence>
<dbReference type="PANTHER" id="PTHR34979:SF1">
    <property type="entry name" value="INNER MEMBRANE PROTEIN YGAZ"/>
    <property type="match status" value="1"/>
</dbReference>
<keyword evidence="6 8" id="KW-1133">Transmembrane helix</keyword>
<evidence type="ECO:0000256" key="8">
    <source>
        <dbReference type="SAM" id="Phobius"/>
    </source>
</evidence>
<dbReference type="PANTHER" id="PTHR34979">
    <property type="entry name" value="INNER MEMBRANE PROTEIN YGAZ"/>
    <property type="match status" value="1"/>
</dbReference>
<evidence type="ECO:0000256" key="3">
    <source>
        <dbReference type="ARBA" id="ARBA00022448"/>
    </source>
</evidence>
<keyword evidence="5 8" id="KW-0812">Transmembrane</keyword>
<name>A0A1I3X6Q7_9LACT</name>
<accession>A0A1I3X6Q7</accession>
<dbReference type="AlphaFoldDB" id="A0A1I3X6Q7"/>
<organism evidence="9 10">
    <name type="scientific">Marinilactibacillus piezotolerans</name>
    <dbReference type="NCBI Taxonomy" id="258723"/>
    <lineage>
        <taxon>Bacteria</taxon>
        <taxon>Bacillati</taxon>
        <taxon>Bacillota</taxon>
        <taxon>Bacilli</taxon>
        <taxon>Lactobacillales</taxon>
        <taxon>Carnobacteriaceae</taxon>
        <taxon>Marinilactibacillus</taxon>
    </lineage>
</organism>
<feature type="transmembrane region" description="Helical" evidence="8">
    <location>
        <begin position="183"/>
        <end position="200"/>
    </location>
</feature>
<feature type="transmembrane region" description="Helical" evidence="8">
    <location>
        <begin position="12"/>
        <end position="32"/>
    </location>
</feature>
<dbReference type="EMBL" id="FOSJ01000012">
    <property type="protein sequence ID" value="SFK15345.1"/>
    <property type="molecule type" value="Genomic_DNA"/>
</dbReference>
<feature type="transmembrane region" description="Helical" evidence="8">
    <location>
        <begin position="160"/>
        <end position="178"/>
    </location>
</feature>
<reference evidence="10" key="1">
    <citation type="submission" date="2016-10" db="EMBL/GenBank/DDBJ databases">
        <authorList>
            <person name="Varghese N."/>
            <person name="Submissions S."/>
        </authorList>
    </citation>
    <scope>NUCLEOTIDE SEQUENCE [LARGE SCALE GENOMIC DNA]</scope>
    <source>
        <strain evidence="10">DSM 16108</strain>
    </source>
</reference>
<evidence type="ECO:0000256" key="6">
    <source>
        <dbReference type="ARBA" id="ARBA00022989"/>
    </source>
</evidence>
<keyword evidence="3" id="KW-0813">Transport</keyword>
<evidence type="ECO:0000256" key="5">
    <source>
        <dbReference type="ARBA" id="ARBA00022692"/>
    </source>
</evidence>
<dbReference type="Proteomes" id="UP000199589">
    <property type="component" value="Unassembled WGS sequence"/>
</dbReference>
<keyword evidence="4" id="KW-1003">Cell membrane</keyword>
<dbReference type="Pfam" id="PF03591">
    <property type="entry name" value="AzlC"/>
    <property type="match status" value="1"/>
</dbReference>